<feature type="compositionally biased region" description="Acidic residues" evidence="1">
    <location>
        <begin position="610"/>
        <end position="619"/>
    </location>
</feature>
<dbReference type="EMBL" id="AP024420">
    <property type="protein sequence ID" value="BCR89971.1"/>
    <property type="molecule type" value="Genomic_DNA"/>
</dbReference>
<reference evidence="2" key="2">
    <citation type="submission" date="2021-02" db="EMBL/GenBank/DDBJ databases">
        <title>Aspergillus chevalieri M1 genome sequence.</title>
        <authorList>
            <person name="Kadooka C."/>
            <person name="Mori K."/>
            <person name="Futagami T."/>
        </authorList>
    </citation>
    <scope>NUCLEOTIDE SEQUENCE</scope>
    <source>
        <strain evidence="2">M1</strain>
    </source>
</reference>
<feature type="region of interest" description="Disordered" evidence="1">
    <location>
        <begin position="1"/>
        <end position="99"/>
    </location>
</feature>
<protein>
    <submittedName>
        <fullName evidence="2">Uncharacterized protein</fullName>
    </submittedName>
</protein>
<reference evidence="2" key="1">
    <citation type="submission" date="2021-01" db="EMBL/GenBank/DDBJ databases">
        <authorList>
            <consortium name="Aspergillus chevalieri M1 genome sequencing consortium"/>
            <person name="Kazuki M."/>
            <person name="Futagami T."/>
        </authorList>
    </citation>
    <scope>NUCLEOTIDE SEQUENCE</scope>
    <source>
        <strain evidence="2">M1</strain>
    </source>
</reference>
<dbReference type="RefSeq" id="XP_043138493.1">
    <property type="nucleotide sequence ID" value="XM_043280967.1"/>
</dbReference>
<sequence>MPIGFLLSSDVESEPQPERTRNRGRDDDGATFEEHLDRLRGRHPRRSDRNSEVVLRGHQPQVNRTSTSRALYDRRHPASRSTEEKKESGHEPPVGGYQLVLSPQNAKDCTVHFEMDIEDDLEVQLEEFSRLKRLGRFGAAREMFQRELAERTAYSLPVLIEHADMLYDQGDYRGFSDLVLGYRRRLAKRDFNAIEQLLFELNEALAETLLGEDPEIRHRSYLGEARALFNVESNVDSIEVQILNRLLRIWALREGEQRKRRNIRHVVKSTYRPVSKALIAQERFWELKDLIAEIANVSIDDAWLRMFASAYGDDSSLQEMIDDFTPGPYDESSYLALLDVLVALSGFPFSKQSFTDPDSLSATGHILQWARQVVSAIETKSPDLVKSRPYIRWILAEAEHSRRLEGDVIRQHFSRFPGVTVYRSLVPIYIPRACENPGWPEVHACPQYTRLVQIALRTARAMGDFQSEVLCLQELICRSSHPRELFEQLKQRQRQIEGNSIAYRQTCLSMYLLQDMGSSHSLEALLNEYHLINSPTQSLTRRNQDGFTQWCYIMLQRAFAIYAGKDKEELEDEASRLSRKLPYDVASLVNGTAIFRRPLRVSIPSSSDSGSDDDSDDDGDHEKEAEKSFPSRTFRRTKVRREPLKPEVDPRESRNSDLLPSKSQPLTDVKDIHDSNKVIGVDQMVQTENSGGKHNATPHIAIDQPSTEANADAGPVQDKQPHEVEEPFEDNPPKQAHVHEPSSCSE</sequence>
<gene>
    <name evidence="2" type="ORF">ACHE_51169S</name>
</gene>
<feature type="compositionally biased region" description="Basic and acidic residues" evidence="1">
    <location>
        <begin position="640"/>
        <end position="655"/>
    </location>
</feature>
<organism evidence="2 3">
    <name type="scientific">Aspergillus chevalieri</name>
    <name type="common">Eurotium chevalieri</name>
    <dbReference type="NCBI Taxonomy" id="182096"/>
    <lineage>
        <taxon>Eukaryota</taxon>
        <taxon>Fungi</taxon>
        <taxon>Dikarya</taxon>
        <taxon>Ascomycota</taxon>
        <taxon>Pezizomycotina</taxon>
        <taxon>Eurotiomycetes</taxon>
        <taxon>Eurotiomycetidae</taxon>
        <taxon>Eurotiales</taxon>
        <taxon>Aspergillaceae</taxon>
        <taxon>Aspergillus</taxon>
        <taxon>Aspergillus subgen. Aspergillus</taxon>
    </lineage>
</organism>
<feature type="compositionally biased region" description="Polar residues" evidence="1">
    <location>
        <begin position="60"/>
        <end position="69"/>
    </location>
</feature>
<name>A0A7R7VSL0_ASPCH</name>
<keyword evidence="3" id="KW-1185">Reference proteome</keyword>
<dbReference type="GeneID" id="66984329"/>
<feature type="region of interest" description="Disordered" evidence="1">
    <location>
        <begin position="602"/>
        <end position="746"/>
    </location>
</feature>
<feature type="compositionally biased region" description="Basic and acidic residues" evidence="1">
    <location>
        <begin position="71"/>
        <end position="90"/>
    </location>
</feature>
<evidence type="ECO:0000256" key="1">
    <source>
        <dbReference type="SAM" id="MobiDB-lite"/>
    </source>
</evidence>
<evidence type="ECO:0000313" key="2">
    <source>
        <dbReference type="EMBL" id="BCR89971.1"/>
    </source>
</evidence>
<evidence type="ECO:0000313" key="3">
    <source>
        <dbReference type="Proteomes" id="UP000637239"/>
    </source>
</evidence>
<feature type="compositionally biased region" description="Basic and acidic residues" evidence="1">
    <location>
        <begin position="16"/>
        <end position="39"/>
    </location>
</feature>
<feature type="compositionally biased region" description="Basic and acidic residues" evidence="1">
    <location>
        <begin position="620"/>
        <end position="629"/>
    </location>
</feature>
<dbReference type="AlphaFoldDB" id="A0A7R7VSL0"/>
<proteinExistence type="predicted"/>
<feature type="compositionally biased region" description="Polar residues" evidence="1">
    <location>
        <begin position="656"/>
        <end position="666"/>
    </location>
</feature>
<accession>A0A7R7VSL0</accession>
<dbReference type="KEGG" id="ache:ACHE_51169S"/>
<dbReference type="Proteomes" id="UP000637239">
    <property type="component" value="Chromosome 5"/>
</dbReference>